<evidence type="ECO:0000313" key="2">
    <source>
        <dbReference type="EMBL" id="RDB73554.1"/>
    </source>
</evidence>
<dbReference type="EMBL" id="PPTU01000001">
    <property type="protein sequence ID" value="RDB73554.1"/>
    <property type="molecule type" value="Genomic_DNA"/>
</dbReference>
<reference evidence="2 3" key="1">
    <citation type="journal article" date="2018" name="Elife">
        <title>Discovery and characterization of a prevalent human gut bacterial enzyme sufficient for the inactivation of a family of plant toxins.</title>
        <authorList>
            <person name="Koppel N."/>
            <person name="Bisanz J.E."/>
            <person name="Pandelia M.E."/>
            <person name="Turnbaugh P.J."/>
            <person name="Balskus E.P."/>
        </authorList>
    </citation>
    <scope>NUCLEOTIDE SEQUENCE [LARGE SCALE GENOMIC DNA]</scope>
    <source>
        <strain evidence="2 3">W1 BHI 6</strain>
    </source>
</reference>
<accession>A0A369MLJ0</accession>
<evidence type="ECO:0000256" key="1">
    <source>
        <dbReference type="SAM" id="Phobius"/>
    </source>
</evidence>
<feature type="transmembrane region" description="Helical" evidence="1">
    <location>
        <begin position="12"/>
        <end position="35"/>
    </location>
</feature>
<keyword evidence="1" id="KW-0472">Membrane</keyword>
<dbReference type="RefSeq" id="WP_114532513.1">
    <property type="nucleotide sequence ID" value="NZ_CP089331.1"/>
</dbReference>
<dbReference type="Proteomes" id="UP000253970">
    <property type="component" value="Unassembled WGS sequence"/>
</dbReference>
<dbReference type="GeneID" id="69510872"/>
<name>A0A369MLJ0_EGGLN</name>
<dbReference type="Pfam" id="PF06541">
    <property type="entry name" value="ABC_trans_CmpB"/>
    <property type="match status" value="1"/>
</dbReference>
<gene>
    <name evidence="2" type="ORF">C1875_01485</name>
</gene>
<feature type="transmembrane region" description="Helical" evidence="1">
    <location>
        <begin position="97"/>
        <end position="116"/>
    </location>
</feature>
<keyword evidence="1" id="KW-0812">Transmembrane</keyword>
<evidence type="ECO:0000313" key="3">
    <source>
        <dbReference type="Proteomes" id="UP000253970"/>
    </source>
</evidence>
<dbReference type="AlphaFoldDB" id="A0A369MLJ0"/>
<feature type="transmembrane region" description="Helical" evidence="1">
    <location>
        <begin position="196"/>
        <end position="217"/>
    </location>
</feature>
<comment type="caution">
    <text evidence="2">The sequence shown here is derived from an EMBL/GenBank/DDBJ whole genome shotgun (WGS) entry which is preliminary data.</text>
</comment>
<feature type="transmembrane region" description="Helical" evidence="1">
    <location>
        <begin position="73"/>
        <end position="91"/>
    </location>
</feature>
<organism evidence="2 3">
    <name type="scientific">Eggerthella lenta</name>
    <name type="common">Eubacterium lentum</name>
    <dbReference type="NCBI Taxonomy" id="84112"/>
    <lineage>
        <taxon>Bacteria</taxon>
        <taxon>Bacillati</taxon>
        <taxon>Actinomycetota</taxon>
        <taxon>Coriobacteriia</taxon>
        <taxon>Eggerthellales</taxon>
        <taxon>Eggerthellaceae</taxon>
        <taxon>Eggerthella</taxon>
    </lineage>
</organism>
<keyword evidence="1" id="KW-1133">Transmembrane helix</keyword>
<feature type="transmembrane region" description="Helical" evidence="1">
    <location>
        <begin position="47"/>
        <end position="64"/>
    </location>
</feature>
<feature type="transmembrane region" description="Helical" evidence="1">
    <location>
        <begin position="155"/>
        <end position="176"/>
    </location>
</feature>
<feature type="transmembrane region" description="Helical" evidence="1">
    <location>
        <begin position="314"/>
        <end position="334"/>
    </location>
</feature>
<dbReference type="InterPro" id="IPR010540">
    <property type="entry name" value="CmpB_TMEM229"/>
</dbReference>
<proteinExistence type="predicted"/>
<sequence>MAKDFSNPKKLGFMRVLQFFFAFNVVVTISLLAFLIKGSYELEFSNILDFVNLIFDSISFWLIWQRKRLARHFIIGFSLFNIFIGTAFNIATGHFSLVGQLFSCTPDLILLAYFLTSRRAKAVLTQPFDAEVKQRELAKDLDCYQPRTWAFWRNIIIYFCVFSVVGHWMEAAYCTLIRFGMIPGTYDPNSQIWSDWLYPFIVYGFGAVACVLLLYPVKNFLEKRIRSRVVPLLISFVVNALVCTAIELVMGLMVNQPGPDGKLPLWDYSDMFCNFMGQVCLQNAIAFGVVATLMTWVIYPALEQLLSKVPRDGMNIAFIAVTVGFCILIFLYYVNVALPDLDDADDAGSSDATSIELSYSYDSEAAG</sequence>
<feature type="transmembrane region" description="Helical" evidence="1">
    <location>
        <begin position="229"/>
        <end position="255"/>
    </location>
</feature>
<feature type="transmembrane region" description="Helical" evidence="1">
    <location>
        <begin position="275"/>
        <end position="302"/>
    </location>
</feature>
<protein>
    <submittedName>
        <fullName evidence="2">Uncharacterized protein</fullName>
    </submittedName>
</protein>